<dbReference type="Proteomes" id="UP000184510">
    <property type="component" value="Unassembled WGS sequence"/>
</dbReference>
<evidence type="ECO:0000256" key="11">
    <source>
        <dbReference type="ARBA" id="ARBA00023235"/>
    </source>
</evidence>
<dbReference type="InterPro" id="IPR029056">
    <property type="entry name" value="Ribokinase-like"/>
</dbReference>
<feature type="binding site" evidence="17">
    <location>
        <begin position="400"/>
        <end position="404"/>
    </location>
    <ligand>
        <name>AMP</name>
        <dbReference type="ChEBI" id="CHEBI:456215"/>
    </ligand>
</feature>
<dbReference type="OrthoDB" id="9806925at2"/>
<evidence type="ECO:0000256" key="19">
    <source>
        <dbReference type="PIRNR" id="PIRNR017184"/>
    </source>
</evidence>
<keyword evidence="5 18" id="KW-0479">Metal-binding</keyword>
<dbReference type="EMBL" id="FQYR01000004">
    <property type="protein sequence ID" value="SHJ70513.1"/>
    <property type="molecule type" value="Genomic_DNA"/>
</dbReference>
<dbReference type="SUPFAM" id="SSF64153">
    <property type="entry name" value="YjeF N-terminal domain-like"/>
    <property type="match status" value="1"/>
</dbReference>
<dbReference type="RefSeq" id="WP_143183989.1">
    <property type="nucleotide sequence ID" value="NZ_FQYR01000004.1"/>
</dbReference>
<evidence type="ECO:0000256" key="8">
    <source>
        <dbReference type="ARBA" id="ARBA00022857"/>
    </source>
</evidence>
<evidence type="ECO:0000256" key="13">
    <source>
        <dbReference type="ARBA" id="ARBA00023268"/>
    </source>
</evidence>
<dbReference type="EC" id="5.1.99.6" evidence="19"/>
<evidence type="ECO:0000256" key="18">
    <source>
        <dbReference type="HAMAP-Rule" id="MF_01966"/>
    </source>
</evidence>
<evidence type="ECO:0000313" key="22">
    <source>
        <dbReference type="EMBL" id="SHJ70513.1"/>
    </source>
</evidence>
<comment type="function">
    <text evidence="18">Catalyzes the epimerization of the S- and R-forms of NAD(P)HX, a damaged form of NAD(P)H that is a result of enzymatic or heat-dependent hydration. This is a prerequisite for the S-specific NAD(P)H-hydrate dehydratase to allow the repair of both epimers of NAD(P)HX.</text>
</comment>
<evidence type="ECO:0000256" key="9">
    <source>
        <dbReference type="ARBA" id="ARBA00022958"/>
    </source>
</evidence>
<protein>
    <recommendedName>
        <fullName evidence="19">Bifunctional NAD(P)H-hydrate repair enzyme</fullName>
    </recommendedName>
    <alternativeName>
        <fullName evidence="19">Nicotinamide nucleotide repair protein</fullName>
    </alternativeName>
    <domain>
        <recommendedName>
            <fullName evidence="19">ADP-dependent (S)-NAD(P)H-hydrate dehydratase</fullName>
            <ecNumber evidence="19">4.2.1.136</ecNumber>
        </recommendedName>
        <alternativeName>
            <fullName evidence="19">ADP-dependent NAD(P)HX dehydratase</fullName>
        </alternativeName>
    </domain>
    <domain>
        <recommendedName>
            <fullName evidence="19">NAD(P)H-hydrate epimerase</fullName>
            <ecNumber evidence="19">5.1.99.6</ecNumber>
        </recommendedName>
    </domain>
</protein>
<dbReference type="PROSITE" id="PS01050">
    <property type="entry name" value="YJEF_C_2"/>
    <property type="match status" value="1"/>
</dbReference>
<evidence type="ECO:0000313" key="23">
    <source>
        <dbReference type="Proteomes" id="UP000184510"/>
    </source>
</evidence>
<comment type="subunit">
    <text evidence="17">Homotetramer.</text>
</comment>
<evidence type="ECO:0000256" key="12">
    <source>
        <dbReference type="ARBA" id="ARBA00023239"/>
    </source>
</evidence>
<comment type="similarity">
    <text evidence="4 19">In the C-terminal section; belongs to the NnrD/CARKD family.</text>
</comment>
<evidence type="ECO:0000256" key="3">
    <source>
        <dbReference type="ARBA" id="ARBA00006001"/>
    </source>
</evidence>
<comment type="cofactor">
    <cofactor evidence="17">
        <name>Mg(2+)</name>
        <dbReference type="ChEBI" id="CHEBI:18420"/>
    </cofactor>
</comment>
<evidence type="ECO:0000256" key="7">
    <source>
        <dbReference type="ARBA" id="ARBA00022840"/>
    </source>
</evidence>
<dbReference type="InterPro" id="IPR004443">
    <property type="entry name" value="YjeF_N_dom"/>
</dbReference>
<dbReference type="GO" id="GO:0046872">
    <property type="term" value="F:metal ion binding"/>
    <property type="evidence" value="ECO:0007669"/>
    <property type="project" value="UniProtKB-UniRule"/>
</dbReference>
<proteinExistence type="inferred from homology"/>
<dbReference type="InParanoid" id="A0A1M6LH30"/>
<feature type="binding site" evidence="18">
    <location>
        <position position="153"/>
    </location>
    <ligand>
        <name>(6S)-NADPHX</name>
        <dbReference type="ChEBI" id="CHEBI:64076"/>
    </ligand>
</feature>
<dbReference type="STRING" id="1123071.SAMN02745181_2394"/>
<keyword evidence="7 17" id="KW-0067">ATP-binding</keyword>
<evidence type="ECO:0000256" key="10">
    <source>
        <dbReference type="ARBA" id="ARBA00023027"/>
    </source>
</evidence>
<accession>A0A1M6LH30</accession>
<keyword evidence="12 17" id="KW-0456">Lyase</keyword>
<dbReference type="Pfam" id="PF03853">
    <property type="entry name" value="YjeF_N"/>
    <property type="match status" value="1"/>
</dbReference>
<keyword evidence="13" id="KW-0511">Multifunctional enzyme</keyword>
<dbReference type="PROSITE" id="PS51385">
    <property type="entry name" value="YJEF_N"/>
    <property type="match status" value="1"/>
</dbReference>
<dbReference type="Gene3D" id="3.40.1190.20">
    <property type="match status" value="1"/>
</dbReference>
<comment type="function">
    <text evidence="17">Catalyzes the dehydration of the S-form of NAD(P)HX at the expense of ADP, which is converted to AMP. Together with NAD(P)HX epimerase, which catalyzes the epimerization of the S- and R-forms, the enzyme allows the repair of both epimers of NAD(P)HX, a damaged form of NAD(P)H that is a result of enzymatic or heat-dependent hydration.</text>
</comment>
<comment type="catalytic activity">
    <reaction evidence="15 17 19">
        <text>(6S)-NADHX + ADP = AMP + phosphate + NADH + H(+)</text>
        <dbReference type="Rhea" id="RHEA:32223"/>
        <dbReference type="ChEBI" id="CHEBI:15378"/>
        <dbReference type="ChEBI" id="CHEBI:43474"/>
        <dbReference type="ChEBI" id="CHEBI:57945"/>
        <dbReference type="ChEBI" id="CHEBI:64074"/>
        <dbReference type="ChEBI" id="CHEBI:456215"/>
        <dbReference type="ChEBI" id="CHEBI:456216"/>
        <dbReference type="EC" id="4.2.1.136"/>
    </reaction>
</comment>
<dbReference type="GO" id="GO:0052855">
    <property type="term" value="F:ADP-dependent NAD(P)H-hydrate dehydratase activity"/>
    <property type="evidence" value="ECO:0007669"/>
    <property type="project" value="UniProtKB-UniRule"/>
</dbReference>
<dbReference type="InterPro" id="IPR000631">
    <property type="entry name" value="CARKD"/>
</dbReference>
<evidence type="ECO:0000256" key="6">
    <source>
        <dbReference type="ARBA" id="ARBA00022741"/>
    </source>
</evidence>
<name>A0A1M6LH30_9BACT</name>
<organism evidence="22 23">
    <name type="scientific">Rubritalea squalenifaciens DSM 18772</name>
    <dbReference type="NCBI Taxonomy" id="1123071"/>
    <lineage>
        <taxon>Bacteria</taxon>
        <taxon>Pseudomonadati</taxon>
        <taxon>Verrucomicrobiota</taxon>
        <taxon>Verrucomicrobiia</taxon>
        <taxon>Verrucomicrobiales</taxon>
        <taxon>Rubritaleaceae</taxon>
        <taxon>Rubritalea</taxon>
    </lineage>
</organism>
<dbReference type="NCBIfam" id="TIGR00197">
    <property type="entry name" value="yjeF_nterm"/>
    <property type="match status" value="1"/>
</dbReference>
<keyword evidence="10 17" id="KW-0520">NAD</keyword>
<evidence type="ECO:0000256" key="17">
    <source>
        <dbReference type="HAMAP-Rule" id="MF_01965"/>
    </source>
</evidence>
<dbReference type="GO" id="GO:0005524">
    <property type="term" value="F:ATP binding"/>
    <property type="evidence" value="ECO:0007669"/>
    <property type="project" value="UniProtKB-UniRule"/>
</dbReference>
<dbReference type="EC" id="4.2.1.136" evidence="19"/>
<comment type="catalytic activity">
    <reaction evidence="16 17 19">
        <text>(6S)-NADPHX + ADP = AMP + phosphate + NADPH + H(+)</text>
        <dbReference type="Rhea" id="RHEA:32235"/>
        <dbReference type="ChEBI" id="CHEBI:15378"/>
        <dbReference type="ChEBI" id="CHEBI:43474"/>
        <dbReference type="ChEBI" id="CHEBI:57783"/>
        <dbReference type="ChEBI" id="CHEBI:64076"/>
        <dbReference type="ChEBI" id="CHEBI:456215"/>
        <dbReference type="ChEBI" id="CHEBI:456216"/>
        <dbReference type="EC" id="4.2.1.136"/>
    </reaction>
</comment>
<dbReference type="Gene3D" id="3.40.50.10260">
    <property type="entry name" value="YjeF N-terminal domain"/>
    <property type="match status" value="1"/>
</dbReference>
<feature type="binding site" evidence="18">
    <location>
        <position position="156"/>
    </location>
    <ligand>
        <name>K(+)</name>
        <dbReference type="ChEBI" id="CHEBI:29103"/>
    </ligand>
</feature>
<dbReference type="GO" id="GO:0110051">
    <property type="term" value="P:metabolite repair"/>
    <property type="evidence" value="ECO:0007669"/>
    <property type="project" value="TreeGrafter"/>
</dbReference>
<evidence type="ECO:0000259" key="20">
    <source>
        <dbReference type="PROSITE" id="PS51383"/>
    </source>
</evidence>
<feature type="binding site" evidence="18">
    <location>
        <position position="57"/>
    </location>
    <ligand>
        <name>K(+)</name>
        <dbReference type="ChEBI" id="CHEBI:29103"/>
    </ligand>
</feature>
<dbReference type="HAMAP" id="MF_01965">
    <property type="entry name" value="NADHX_dehydratase"/>
    <property type="match status" value="1"/>
</dbReference>
<feature type="binding site" evidence="18">
    <location>
        <position position="116"/>
    </location>
    <ligand>
        <name>K(+)</name>
        <dbReference type="ChEBI" id="CHEBI:29103"/>
    </ligand>
</feature>
<evidence type="ECO:0000256" key="2">
    <source>
        <dbReference type="ARBA" id="ARBA00000909"/>
    </source>
</evidence>
<dbReference type="NCBIfam" id="TIGR00196">
    <property type="entry name" value="yjeF_cterm"/>
    <property type="match status" value="1"/>
</dbReference>
<dbReference type="GO" id="GO:0052856">
    <property type="term" value="F:NAD(P)HX epimerase activity"/>
    <property type="evidence" value="ECO:0007669"/>
    <property type="project" value="UniProtKB-UniRule"/>
</dbReference>
<comment type="similarity">
    <text evidence="18">Belongs to the NnrE/AIBP family.</text>
</comment>
<dbReference type="PIRSF" id="PIRSF017184">
    <property type="entry name" value="Nnr"/>
    <property type="match status" value="1"/>
</dbReference>
<feature type="binding site" evidence="17">
    <location>
        <position position="366"/>
    </location>
    <ligand>
        <name>(6S)-NADPHX</name>
        <dbReference type="ChEBI" id="CHEBI:64076"/>
    </ligand>
</feature>
<comment type="similarity">
    <text evidence="3 19">In the N-terminal section; belongs to the NnrE/AIBP family.</text>
</comment>
<evidence type="ECO:0000256" key="16">
    <source>
        <dbReference type="ARBA" id="ARBA00049209"/>
    </source>
</evidence>
<dbReference type="GO" id="GO:0046496">
    <property type="term" value="P:nicotinamide nucleotide metabolic process"/>
    <property type="evidence" value="ECO:0007669"/>
    <property type="project" value="UniProtKB-UniRule"/>
</dbReference>
<keyword evidence="11 18" id="KW-0413">Isomerase</keyword>
<dbReference type="PROSITE" id="PS51383">
    <property type="entry name" value="YJEF_C_3"/>
    <property type="match status" value="1"/>
</dbReference>
<dbReference type="PANTHER" id="PTHR12592">
    <property type="entry name" value="ATP-DEPENDENT (S)-NAD(P)H-HYDRATE DEHYDRATASE FAMILY MEMBER"/>
    <property type="match status" value="1"/>
</dbReference>
<evidence type="ECO:0000256" key="4">
    <source>
        <dbReference type="ARBA" id="ARBA00009524"/>
    </source>
</evidence>
<evidence type="ECO:0000256" key="15">
    <source>
        <dbReference type="ARBA" id="ARBA00048238"/>
    </source>
</evidence>
<comment type="catalytic activity">
    <reaction evidence="2 18 19">
        <text>(6R)-NADPHX = (6S)-NADPHX</text>
        <dbReference type="Rhea" id="RHEA:32227"/>
        <dbReference type="ChEBI" id="CHEBI:64076"/>
        <dbReference type="ChEBI" id="CHEBI:64077"/>
        <dbReference type="EC" id="5.1.99.6"/>
    </reaction>
</comment>
<comment type="function">
    <text evidence="14 19">Bifunctional enzyme that catalyzes the epimerization of the S- and R-forms of NAD(P)HX and the dehydration of the S-form of NAD(P)HX at the expense of ADP, which is converted to AMP. This allows the repair of both epimers of NAD(P)HX, a damaged form of NAD(P)H that is a result of enzymatic or heat-dependent hydration.</text>
</comment>
<gene>
    <name evidence="18" type="primary">nnrE</name>
    <name evidence="17" type="synonym">nnrD</name>
    <name evidence="22" type="ORF">SAMN02745181_2394</name>
</gene>
<comment type="caution">
    <text evidence="18">Lacks conserved residue(s) required for the propagation of feature annotation.</text>
</comment>
<dbReference type="CDD" id="cd01171">
    <property type="entry name" value="YXKO-related"/>
    <property type="match status" value="1"/>
</dbReference>
<feature type="binding site" evidence="17">
    <location>
        <position position="430"/>
    </location>
    <ligand>
        <name>(6S)-NADPHX</name>
        <dbReference type="ChEBI" id="CHEBI:64076"/>
    </ligand>
</feature>
<feature type="binding site" evidence="17">
    <location>
        <position position="429"/>
    </location>
    <ligand>
        <name>AMP</name>
        <dbReference type="ChEBI" id="CHEBI:456215"/>
    </ligand>
</feature>
<dbReference type="FunCoup" id="A0A1M6LH30">
    <property type="interactions" value="246"/>
</dbReference>
<evidence type="ECO:0000256" key="1">
    <source>
        <dbReference type="ARBA" id="ARBA00000013"/>
    </source>
</evidence>
<evidence type="ECO:0000256" key="14">
    <source>
        <dbReference type="ARBA" id="ARBA00025153"/>
    </source>
</evidence>
<comment type="cofactor">
    <cofactor evidence="18 19">
        <name>K(+)</name>
        <dbReference type="ChEBI" id="CHEBI:29103"/>
    </cofactor>
    <text evidence="18 19">Binds 1 potassium ion per subunit.</text>
</comment>
<keyword evidence="8 17" id="KW-0521">NADP</keyword>
<dbReference type="Pfam" id="PF01256">
    <property type="entry name" value="Carb_kinase"/>
    <property type="match status" value="1"/>
</dbReference>
<dbReference type="PANTHER" id="PTHR12592:SF0">
    <property type="entry name" value="ATP-DEPENDENT (S)-NAD(P)H-HYDRATE DEHYDRATASE"/>
    <property type="match status" value="1"/>
</dbReference>
<evidence type="ECO:0000259" key="21">
    <source>
        <dbReference type="PROSITE" id="PS51385"/>
    </source>
</evidence>
<dbReference type="AlphaFoldDB" id="A0A1M6LH30"/>
<feature type="domain" description="YjeF N-terminal" evidence="21">
    <location>
        <begin position="9"/>
        <end position="210"/>
    </location>
</feature>
<reference evidence="22 23" key="1">
    <citation type="submission" date="2016-11" db="EMBL/GenBank/DDBJ databases">
        <authorList>
            <person name="Jaros S."/>
            <person name="Januszkiewicz K."/>
            <person name="Wedrychowicz H."/>
        </authorList>
    </citation>
    <scope>NUCLEOTIDE SEQUENCE [LARGE SCALE GENOMIC DNA]</scope>
    <source>
        <strain evidence="22 23">DSM 18772</strain>
    </source>
</reference>
<feature type="binding site" evidence="18">
    <location>
        <begin position="120"/>
        <end position="126"/>
    </location>
    <ligand>
        <name>(6S)-NADPHX</name>
        <dbReference type="ChEBI" id="CHEBI:64076"/>
    </ligand>
</feature>
<keyword evidence="9 18" id="KW-0630">Potassium</keyword>
<keyword evidence="6 17" id="KW-0547">Nucleotide-binding</keyword>
<dbReference type="SUPFAM" id="SSF53613">
    <property type="entry name" value="Ribokinase-like"/>
    <property type="match status" value="1"/>
</dbReference>
<keyword evidence="23" id="KW-1185">Reference proteome</keyword>
<sequence length="492" mass="52886">MLSVTCQQMQDIEAASFKQGHKPESLMEQAGAGIAKTILHYFPNKRSAIAYLGRGHNAGDALVALRILRDLGWQVGIRCENALHELAPLTRRKLRELGDDFYYNQNRPEKDSIILDGLLGIGARGPLREPLALLAGEMNHHRVQGRSNTIAMDIPSGINGDTGEVYDGAVIADLTITIAIPKTGLLSQNAVNHVGSLALAPLEALTPENIQSNQPRPLHLTTRHSIKRKRRSFDTHKGQAGRVGIWAGSEGMLGAASLCAEAAIRSGAGLVTLFTPPTLYAALASITPREIIITPSINPQDLLKSRFDALVIGPGLGSPVASLAEKLFAVIQETELPCVLDADMLNLIAREKRQDLFRKNTILTPHPGEMARIYPASEHFSRVPTADNFTSEYSSTLLYKGARTLVAWEASPIYHNSTGTPAMATAGQGDVLSGLIGGLCAQGYPNLEAARLAAWLCGEACQLALRESHITEETLVASDTIAHLAQAFDALS</sequence>
<evidence type="ECO:0000256" key="5">
    <source>
        <dbReference type="ARBA" id="ARBA00022723"/>
    </source>
</evidence>
<comment type="similarity">
    <text evidence="17">Belongs to the NnrD/CARKD family.</text>
</comment>
<dbReference type="InterPro" id="IPR036652">
    <property type="entry name" value="YjeF_N_dom_sf"/>
</dbReference>
<comment type="catalytic activity">
    <reaction evidence="1 18 19">
        <text>(6R)-NADHX = (6S)-NADHX</text>
        <dbReference type="Rhea" id="RHEA:32215"/>
        <dbReference type="ChEBI" id="CHEBI:64074"/>
        <dbReference type="ChEBI" id="CHEBI:64075"/>
        <dbReference type="EC" id="5.1.99.6"/>
    </reaction>
</comment>
<dbReference type="InterPro" id="IPR030677">
    <property type="entry name" value="Nnr"/>
</dbReference>
<feature type="domain" description="YjeF C-terminal" evidence="20">
    <location>
        <begin position="220"/>
        <end position="491"/>
    </location>
</feature>
<feature type="binding site" evidence="17">
    <location>
        <position position="315"/>
    </location>
    <ligand>
        <name>(6S)-NADPHX</name>
        <dbReference type="ChEBI" id="CHEBI:64076"/>
    </ligand>
</feature>
<feature type="binding site" evidence="17">
    <location>
        <position position="255"/>
    </location>
    <ligand>
        <name>(6S)-NADPHX</name>
        <dbReference type="ChEBI" id="CHEBI:64076"/>
    </ligand>
</feature>
<dbReference type="InterPro" id="IPR017953">
    <property type="entry name" value="Carbohydrate_kinase_pred_CS"/>
</dbReference>
<dbReference type="HAMAP" id="MF_01966">
    <property type="entry name" value="NADHX_epimerase"/>
    <property type="match status" value="1"/>
</dbReference>